<protein>
    <submittedName>
        <fullName evidence="1">Uncharacterized protein</fullName>
    </submittedName>
</protein>
<evidence type="ECO:0000313" key="2">
    <source>
        <dbReference type="Proteomes" id="UP000266673"/>
    </source>
</evidence>
<name>A0A397V0N1_9GLOM</name>
<comment type="caution">
    <text evidence="1">The sequence shown here is derived from an EMBL/GenBank/DDBJ whole genome shotgun (WGS) entry which is preliminary data.</text>
</comment>
<dbReference type="STRING" id="44941.A0A397V0N1"/>
<sequence>MNYFRNPCKPLKMAHKNLLPPLTLYRQVHRKLPLSLGDDYVKSEFKRHKDITNPTHIVGSLSE</sequence>
<dbReference type="EMBL" id="QKWP01000769">
    <property type="protein sequence ID" value="RIB15148.1"/>
    <property type="molecule type" value="Genomic_DNA"/>
</dbReference>
<evidence type="ECO:0000313" key="1">
    <source>
        <dbReference type="EMBL" id="RIB15148.1"/>
    </source>
</evidence>
<keyword evidence="2" id="KW-1185">Reference proteome</keyword>
<dbReference type="Pfam" id="PF13233">
    <property type="entry name" value="Complex1_LYR_2"/>
    <property type="match status" value="1"/>
</dbReference>
<gene>
    <name evidence="1" type="ORF">C2G38_1602436</name>
</gene>
<dbReference type="Proteomes" id="UP000266673">
    <property type="component" value="Unassembled WGS sequence"/>
</dbReference>
<reference evidence="1 2" key="1">
    <citation type="submission" date="2018-06" db="EMBL/GenBank/DDBJ databases">
        <title>Comparative genomics reveals the genomic features of Rhizophagus irregularis, R. cerebriforme, R. diaphanum and Gigaspora rosea, and their symbiotic lifestyle signature.</title>
        <authorList>
            <person name="Morin E."/>
            <person name="San Clemente H."/>
            <person name="Chen E.C.H."/>
            <person name="De La Providencia I."/>
            <person name="Hainaut M."/>
            <person name="Kuo A."/>
            <person name="Kohler A."/>
            <person name="Murat C."/>
            <person name="Tang N."/>
            <person name="Roy S."/>
            <person name="Loubradou J."/>
            <person name="Henrissat B."/>
            <person name="Grigoriev I.V."/>
            <person name="Corradi N."/>
            <person name="Roux C."/>
            <person name="Martin F.M."/>
        </authorList>
    </citation>
    <scope>NUCLEOTIDE SEQUENCE [LARGE SCALE GENOMIC DNA]</scope>
    <source>
        <strain evidence="1 2">DAOM 194757</strain>
    </source>
</reference>
<organism evidence="1 2">
    <name type="scientific">Gigaspora rosea</name>
    <dbReference type="NCBI Taxonomy" id="44941"/>
    <lineage>
        <taxon>Eukaryota</taxon>
        <taxon>Fungi</taxon>
        <taxon>Fungi incertae sedis</taxon>
        <taxon>Mucoromycota</taxon>
        <taxon>Glomeromycotina</taxon>
        <taxon>Glomeromycetes</taxon>
        <taxon>Diversisporales</taxon>
        <taxon>Gigasporaceae</taxon>
        <taxon>Gigaspora</taxon>
    </lineage>
</organism>
<accession>A0A397V0N1</accession>
<dbReference type="AlphaFoldDB" id="A0A397V0N1"/>
<proteinExistence type="predicted"/>
<dbReference type="OrthoDB" id="278329at2759"/>